<evidence type="ECO:0000313" key="2">
    <source>
        <dbReference type="EMBL" id="EHP38765.1"/>
    </source>
</evidence>
<dbReference type="AlphaFoldDB" id="H1SFA1"/>
<dbReference type="PROSITE" id="PS00409">
    <property type="entry name" value="PROKAR_NTER_METHYL"/>
    <property type="match status" value="1"/>
</dbReference>
<keyword evidence="1" id="KW-0472">Membrane</keyword>
<gene>
    <name evidence="2" type="ORF">OR16_35080</name>
</gene>
<sequence>MQRVNRTSQRGFTLIEALITVSIIAILSAIAYPNYSSYITKGRRAEAKAALLEDMQLFERNFSQVNSYYGAGTTALWTGYKTWSGDSPTTGSYQILAVQCGASNGQCVELQASPIKPDSTCGTLVYRSTGEKYNMLTSGVYATTAGCW</sequence>
<dbReference type="OrthoDB" id="8592370at2"/>
<keyword evidence="1 2" id="KW-0812">Transmembrane</keyword>
<dbReference type="SUPFAM" id="SSF54523">
    <property type="entry name" value="Pili subunits"/>
    <property type="match status" value="1"/>
</dbReference>
<dbReference type="Gene3D" id="3.30.700.10">
    <property type="entry name" value="Glycoprotein, Type 4 Pilin"/>
    <property type="match status" value="1"/>
</dbReference>
<dbReference type="RefSeq" id="WP_006162926.1">
    <property type="nucleotide sequence ID" value="NZ_AHJE01000108.1"/>
</dbReference>
<dbReference type="Proteomes" id="UP000005808">
    <property type="component" value="Unassembled WGS sequence"/>
</dbReference>
<protein>
    <submittedName>
        <fullName evidence="2">Type-4 fimbrial pilin-like transmembrane protein</fullName>
    </submittedName>
</protein>
<organism evidence="2 3">
    <name type="scientific">Cupriavidus basilensis OR16</name>
    <dbReference type="NCBI Taxonomy" id="1127483"/>
    <lineage>
        <taxon>Bacteria</taxon>
        <taxon>Pseudomonadati</taxon>
        <taxon>Pseudomonadota</taxon>
        <taxon>Betaproteobacteria</taxon>
        <taxon>Burkholderiales</taxon>
        <taxon>Burkholderiaceae</taxon>
        <taxon>Cupriavidus</taxon>
    </lineage>
</organism>
<dbReference type="PATRIC" id="fig|1127483.3.peg.7009"/>
<dbReference type="Pfam" id="PF16732">
    <property type="entry name" value="ComP_DUS"/>
    <property type="match status" value="1"/>
</dbReference>
<dbReference type="Pfam" id="PF07963">
    <property type="entry name" value="N_methyl"/>
    <property type="match status" value="1"/>
</dbReference>
<evidence type="ECO:0000313" key="3">
    <source>
        <dbReference type="Proteomes" id="UP000005808"/>
    </source>
</evidence>
<dbReference type="NCBIfam" id="TIGR02532">
    <property type="entry name" value="IV_pilin_GFxxxE"/>
    <property type="match status" value="1"/>
</dbReference>
<name>H1SFA1_9BURK</name>
<dbReference type="EMBL" id="AHJE01000108">
    <property type="protein sequence ID" value="EHP38765.1"/>
    <property type="molecule type" value="Genomic_DNA"/>
</dbReference>
<keyword evidence="1" id="KW-1133">Transmembrane helix</keyword>
<feature type="transmembrane region" description="Helical" evidence="1">
    <location>
        <begin position="12"/>
        <end position="32"/>
    </location>
</feature>
<dbReference type="GO" id="GO:0043683">
    <property type="term" value="P:type IV pilus assembly"/>
    <property type="evidence" value="ECO:0007669"/>
    <property type="project" value="InterPro"/>
</dbReference>
<proteinExistence type="predicted"/>
<evidence type="ECO:0000256" key="1">
    <source>
        <dbReference type="SAM" id="Phobius"/>
    </source>
</evidence>
<dbReference type="InterPro" id="IPR045584">
    <property type="entry name" value="Pilin-like"/>
</dbReference>
<comment type="caution">
    <text evidence="2">The sequence shown here is derived from an EMBL/GenBank/DDBJ whole genome shotgun (WGS) entry which is preliminary data.</text>
</comment>
<dbReference type="InterPro" id="IPR012902">
    <property type="entry name" value="N_methyl_site"/>
</dbReference>
<dbReference type="InterPro" id="IPR031982">
    <property type="entry name" value="PilE-like"/>
</dbReference>
<accession>H1SFA1</accession>
<reference evidence="2 3" key="1">
    <citation type="journal article" date="2012" name="J. Bacteriol.">
        <title>De Novo Genome Project of Cupriavidus basilensis OR16.</title>
        <authorList>
            <person name="Cserhati M."/>
            <person name="Kriszt B."/>
            <person name="Szoboszlay S."/>
            <person name="Toth A."/>
            <person name="Szabo I."/>
            <person name="Tancsics A."/>
            <person name="Nagy I."/>
            <person name="Horvath B."/>
            <person name="Nagy I."/>
            <person name="Kukolya J."/>
        </authorList>
    </citation>
    <scope>NUCLEOTIDE SEQUENCE [LARGE SCALE GENOMIC DNA]</scope>
    <source>
        <strain evidence="2 3">OR16</strain>
    </source>
</reference>